<sequence length="119" mass="13256">MACKGTGCPRTTGAPAGERRARKPDRTGLARPTWQSCGCLEEFERAACCSQEPSEQSKPSKEELFRSMREHNQRLGFGVSYGSALAHDATPSEWEDFLAQCALDEPLPCTKDDILEIYW</sequence>
<feature type="region of interest" description="Disordered" evidence="1">
    <location>
        <begin position="1"/>
        <end position="30"/>
    </location>
</feature>
<proteinExistence type="predicted"/>
<protein>
    <submittedName>
        <fullName evidence="2">Uncharacterized protein</fullName>
    </submittedName>
</protein>
<dbReference type="AlphaFoldDB" id="A0AAW1Q905"/>
<evidence type="ECO:0000256" key="1">
    <source>
        <dbReference type="SAM" id="MobiDB-lite"/>
    </source>
</evidence>
<reference evidence="2 3" key="1">
    <citation type="journal article" date="2024" name="Nat. Commun.">
        <title>Phylogenomics reveals the evolutionary origins of lichenization in chlorophyte algae.</title>
        <authorList>
            <person name="Puginier C."/>
            <person name="Libourel C."/>
            <person name="Otte J."/>
            <person name="Skaloud P."/>
            <person name="Haon M."/>
            <person name="Grisel S."/>
            <person name="Petersen M."/>
            <person name="Berrin J.G."/>
            <person name="Delaux P.M."/>
            <person name="Dal Grande F."/>
            <person name="Keller J."/>
        </authorList>
    </citation>
    <scope>NUCLEOTIDE SEQUENCE [LARGE SCALE GENOMIC DNA]</scope>
    <source>
        <strain evidence="2 3">SAG 2043</strain>
    </source>
</reference>
<keyword evidence="3" id="KW-1185">Reference proteome</keyword>
<dbReference type="EMBL" id="JALJOR010000005">
    <property type="protein sequence ID" value="KAK9816852.1"/>
    <property type="molecule type" value="Genomic_DNA"/>
</dbReference>
<organism evidence="2 3">
    <name type="scientific">[Myrmecia] bisecta</name>
    <dbReference type="NCBI Taxonomy" id="41462"/>
    <lineage>
        <taxon>Eukaryota</taxon>
        <taxon>Viridiplantae</taxon>
        <taxon>Chlorophyta</taxon>
        <taxon>core chlorophytes</taxon>
        <taxon>Trebouxiophyceae</taxon>
        <taxon>Trebouxiales</taxon>
        <taxon>Trebouxiaceae</taxon>
        <taxon>Myrmecia</taxon>
    </lineage>
</organism>
<evidence type="ECO:0000313" key="3">
    <source>
        <dbReference type="Proteomes" id="UP001489004"/>
    </source>
</evidence>
<evidence type="ECO:0000313" key="2">
    <source>
        <dbReference type="EMBL" id="KAK9816852.1"/>
    </source>
</evidence>
<accession>A0AAW1Q905</accession>
<dbReference type="Proteomes" id="UP001489004">
    <property type="component" value="Unassembled WGS sequence"/>
</dbReference>
<gene>
    <name evidence="2" type="ORF">WJX72_006094</name>
</gene>
<name>A0AAW1Q905_9CHLO</name>
<comment type="caution">
    <text evidence="2">The sequence shown here is derived from an EMBL/GenBank/DDBJ whole genome shotgun (WGS) entry which is preliminary data.</text>
</comment>